<protein>
    <submittedName>
        <fullName evidence="2">Uncharacterized protein</fullName>
    </submittedName>
</protein>
<keyword evidence="3" id="KW-1185">Reference proteome</keyword>
<accession>A0ABV8SYG5</accession>
<evidence type="ECO:0000313" key="3">
    <source>
        <dbReference type="Proteomes" id="UP001595904"/>
    </source>
</evidence>
<dbReference type="EMBL" id="JBHSDU010000014">
    <property type="protein sequence ID" value="MFC4312676.1"/>
    <property type="molecule type" value="Genomic_DNA"/>
</dbReference>
<gene>
    <name evidence="2" type="ORF">ACFPN2_26565</name>
</gene>
<sequence length="116" mass="13630">MSRSVIPAVPTLPHDSVPSSQTMSRFPTIRHMLRTAFNVEDGLSEDVAIRFYQRSATRGDLEKLKQELQLAFAAPDFSWREMLSNQEYEVFDVDSEDEAREYARRILWKPIFYNER</sequence>
<dbReference type="Proteomes" id="UP001595904">
    <property type="component" value="Unassembled WGS sequence"/>
</dbReference>
<evidence type="ECO:0000256" key="1">
    <source>
        <dbReference type="SAM" id="MobiDB-lite"/>
    </source>
</evidence>
<name>A0ABV8SYG5_9GAMM</name>
<comment type="caution">
    <text evidence="2">The sequence shown here is derived from an EMBL/GenBank/DDBJ whole genome shotgun (WGS) entry which is preliminary data.</text>
</comment>
<proteinExistence type="predicted"/>
<evidence type="ECO:0000313" key="2">
    <source>
        <dbReference type="EMBL" id="MFC4312676.1"/>
    </source>
</evidence>
<organism evidence="2 3">
    <name type="scientific">Steroidobacter flavus</name>
    <dbReference type="NCBI Taxonomy" id="1842136"/>
    <lineage>
        <taxon>Bacteria</taxon>
        <taxon>Pseudomonadati</taxon>
        <taxon>Pseudomonadota</taxon>
        <taxon>Gammaproteobacteria</taxon>
        <taxon>Steroidobacterales</taxon>
        <taxon>Steroidobacteraceae</taxon>
        <taxon>Steroidobacter</taxon>
    </lineage>
</organism>
<feature type="region of interest" description="Disordered" evidence="1">
    <location>
        <begin position="1"/>
        <end position="23"/>
    </location>
</feature>
<reference evidence="3" key="1">
    <citation type="journal article" date="2019" name="Int. J. Syst. Evol. Microbiol.">
        <title>The Global Catalogue of Microorganisms (GCM) 10K type strain sequencing project: providing services to taxonomists for standard genome sequencing and annotation.</title>
        <authorList>
            <consortium name="The Broad Institute Genomics Platform"/>
            <consortium name="The Broad Institute Genome Sequencing Center for Infectious Disease"/>
            <person name="Wu L."/>
            <person name="Ma J."/>
        </authorList>
    </citation>
    <scope>NUCLEOTIDE SEQUENCE [LARGE SCALE GENOMIC DNA]</scope>
    <source>
        <strain evidence="3">CGMCC 1.10759</strain>
    </source>
</reference>